<proteinExistence type="predicted"/>
<dbReference type="AlphaFoldDB" id="A0A9J6BC92"/>
<dbReference type="EMBL" id="JADBJN010000004">
    <property type="protein sequence ID" value="KAG5667322.1"/>
    <property type="molecule type" value="Genomic_DNA"/>
</dbReference>
<reference evidence="1" key="1">
    <citation type="submission" date="2021-03" db="EMBL/GenBank/DDBJ databases">
        <title>Chromosome level genome of the anhydrobiotic midge Polypedilum vanderplanki.</title>
        <authorList>
            <person name="Yoshida Y."/>
            <person name="Kikawada T."/>
            <person name="Gusev O."/>
        </authorList>
    </citation>
    <scope>NUCLEOTIDE SEQUENCE</scope>
    <source>
        <strain evidence="1">NIAS01</strain>
        <tissue evidence="1">Whole body or cell culture</tissue>
    </source>
</reference>
<dbReference type="Proteomes" id="UP001107558">
    <property type="component" value="Chromosome 4"/>
</dbReference>
<comment type="caution">
    <text evidence="1">The sequence shown here is derived from an EMBL/GenBank/DDBJ whole genome shotgun (WGS) entry which is preliminary data.</text>
</comment>
<name>A0A9J6BC92_POLVA</name>
<sequence>MDCNYDSPNETLQPEIQPEILPKDEIKEEQKEAVKIEQFQNPFEFLICDVISKPRKRQRKVKSLEPQPRFILIPKNSIVTCDLVVKVLIKRQN</sequence>
<organism evidence="1 2">
    <name type="scientific">Polypedilum vanderplanki</name>
    <name type="common">Sleeping chironomid midge</name>
    <dbReference type="NCBI Taxonomy" id="319348"/>
    <lineage>
        <taxon>Eukaryota</taxon>
        <taxon>Metazoa</taxon>
        <taxon>Ecdysozoa</taxon>
        <taxon>Arthropoda</taxon>
        <taxon>Hexapoda</taxon>
        <taxon>Insecta</taxon>
        <taxon>Pterygota</taxon>
        <taxon>Neoptera</taxon>
        <taxon>Endopterygota</taxon>
        <taxon>Diptera</taxon>
        <taxon>Nematocera</taxon>
        <taxon>Chironomoidea</taxon>
        <taxon>Chironomidae</taxon>
        <taxon>Chironominae</taxon>
        <taxon>Polypedilum</taxon>
        <taxon>Polypedilum</taxon>
    </lineage>
</organism>
<protein>
    <submittedName>
        <fullName evidence="1">Uncharacterized protein</fullName>
    </submittedName>
</protein>
<keyword evidence="2" id="KW-1185">Reference proteome</keyword>
<evidence type="ECO:0000313" key="1">
    <source>
        <dbReference type="EMBL" id="KAG5667322.1"/>
    </source>
</evidence>
<accession>A0A9J6BC92</accession>
<evidence type="ECO:0000313" key="2">
    <source>
        <dbReference type="Proteomes" id="UP001107558"/>
    </source>
</evidence>
<gene>
    <name evidence="1" type="ORF">PVAND_015306</name>
</gene>